<dbReference type="Proteomes" id="UP000034838">
    <property type="component" value="Unassembled WGS sequence"/>
</dbReference>
<dbReference type="AlphaFoldDB" id="A0A1J4PXX6"/>
<evidence type="ECO:0000313" key="1">
    <source>
        <dbReference type="EMBL" id="OIK25771.1"/>
    </source>
</evidence>
<keyword evidence="2" id="KW-1185">Reference proteome</keyword>
<organism evidence="1 2">
    <name type="scientific">Streptomyces malaysiense</name>
    <dbReference type="NCBI Taxonomy" id="1428626"/>
    <lineage>
        <taxon>Bacteria</taxon>
        <taxon>Bacillati</taxon>
        <taxon>Actinomycetota</taxon>
        <taxon>Actinomycetes</taxon>
        <taxon>Kitasatosporales</taxon>
        <taxon>Streptomycetaceae</taxon>
        <taxon>Streptomyces</taxon>
    </lineage>
</organism>
<proteinExistence type="predicted"/>
<name>A0A1J4PXX6_9ACTN</name>
<sequence length="245" mass="25852">MGKRIGVGALAVLVVAGIASTAVIVAEAGRDPGAPGWRIPPAAAAGGTGPDTSGLGGMLLPYTWGAGGYGRGPDIEEYGSDVELSGRQATALRKQAVADWPADTRRKLDDLIDKQHVSGMAMRSYASIDSWSVNGRHSFTVTFQLMRMGNRDSVRAMDASQKALFSVLDVFRKGPAIKGHKEAACFLTPKNDGEKLDRMFCSAAEGDVLVDVQVSGHRPLDGNAVALFAGRELDRVKDKDPGEAV</sequence>
<dbReference type="EMBL" id="LBDA02000048">
    <property type="protein sequence ID" value="OIK25771.1"/>
    <property type="molecule type" value="Genomic_DNA"/>
</dbReference>
<evidence type="ECO:0008006" key="3">
    <source>
        <dbReference type="Google" id="ProtNLM"/>
    </source>
</evidence>
<accession>A0A1J4PXX6</accession>
<gene>
    <name evidence="1" type="ORF">VT52_020090</name>
</gene>
<comment type="caution">
    <text evidence="1">The sequence shown here is derived from an EMBL/GenBank/DDBJ whole genome shotgun (WGS) entry which is preliminary data.</text>
</comment>
<evidence type="ECO:0000313" key="2">
    <source>
        <dbReference type="Proteomes" id="UP000034838"/>
    </source>
</evidence>
<reference evidence="1" key="1">
    <citation type="submission" date="2016-10" db="EMBL/GenBank/DDBJ databases">
        <title>Genome sequence of Streptomyces malaysiense MUSC 136.</title>
        <authorList>
            <person name="Lee L.-H."/>
            <person name="Ser H.-L."/>
        </authorList>
    </citation>
    <scope>NUCLEOTIDE SEQUENCE [LARGE SCALE GENOMIC DNA]</scope>
    <source>
        <strain evidence="1">MUSC 136</strain>
    </source>
</reference>
<protein>
    <recommendedName>
        <fullName evidence="3">Secreted protein</fullName>
    </recommendedName>
</protein>